<dbReference type="InterPro" id="IPR000917">
    <property type="entry name" value="Sulfatase_N"/>
</dbReference>
<keyword evidence="4" id="KW-0378">Hydrolase</keyword>
<dbReference type="PANTHER" id="PTHR42693:SF49">
    <property type="entry name" value="SULFATASE N-TERMINAL DOMAIN-CONTAINING PROTEIN"/>
    <property type="match status" value="1"/>
</dbReference>
<dbReference type="Proteomes" id="UP001186944">
    <property type="component" value="Unassembled WGS sequence"/>
</dbReference>
<reference evidence="8" key="1">
    <citation type="submission" date="2019-08" db="EMBL/GenBank/DDBJ databases">
        <title>The improved chromosome-level genome for the pearl oyster Pinctada fucata martensii using PacBio sequencing and Hi-C.</title>
        <authorList>
            <person name="Zheng Z."/>
        </authorList>
    </citation>
    <scope>NUCLEOTIDE SEQUENCE</scope>
    <source>
        <strain evidence="8">ZZ-2019</strain>
        <tissue evidence="8">Adductor muscle</tissue>
    </source>
</reference>
<dbReference type="SUPFAM" id="SSF53649">
    <property type="entry name" value="Alkaline phosphatase-like"/>
    <property type="match status" value="1"/>
</dbReference>
<organism evidence="8 9">
    <name type="scientific">Pinctada imbricata</name>
    <name type="common">Atlantic pearl-oyster</name>
    <name type="synonym">Pinctada martensii</name>
    <dbReference type="NCBI Taxonomy" id="66713"/>
    <lineage>
        <taxon>Eukaryota</taxon>
        <taxon>Metazoa</taxon>
        <taxon>Spiralia</taxon>
        <taxon>Lophotrochozoa</taxon>
        <taxon>Mollusca</taxon>
        <taxon>Bivalvia</taxon>
        <taxon>Autobranchia</taxon>
        <taxon>Pteriomorphia</taxon>
        <taxon>Pterioida</taxon>
        <taxon>Pterioidea</taxon>
        <taxon>Pteriidae</taxon>
        <taxon>Pinctada</taxon>
    </lineage>
</organism>
<dbReference type="Pfam" id="PF14707">
    <property type="entry name" value="Sulfatase_C"/>
    <property type="match status" value="1"/>
</dbReference>
<feature type="domain" description="Sulfatase N-terminal" evidence="7">
    <location>
        <begin position="25"/>
        <end position="333"/>
    </location>
</feature>
<evidence type="ECO:0000256" key="6">
    <source>
        <dbReference type="SAM" id="SignalP"/>
    </source>
</evidence>
<protein>
    <recommendedName>
        <fullName evidence="7">Sulfatase N-terminal domain-containing protein</fullName>
    </recommendedName>
</protein>
<comment type="similarity">
    <text evidence="2">Belongs to the sulfatase family.</text>
</comment>
<gene>
    <name evidence="8" type="ORF">FSP39_022467</name>
</gene>
<dbReference type="GO" id="GO:0046872">
    <property type="term" value="F:metal ion binding"/>
    <property type="evidence" value="ECO:0007669"/>
    <property type="project" value="UniProtKB-KW"/>
</dbReference>
<dbReference type="AlphaFoldDB" id="A0AA88XY02"/>
<dbReference type="Gene3D" id="3.40.720.10">
    <property type="entry name" value="Alkaline Phosphatase, subunit A"/>
    <property type="match status" value="1"/>
</dbReference>
<dbReference type="PROSITE" id="PS00523">
    <property type="entry name" value="SULFATASE_1"/>
    <property type="match status" value="1"/>
</dbReference>
<keyword evidence="9" id="KW-1185">Reference proteome</keyword>
<dbReference type="PROSITE" id="PS00149">
    <property type="entry name" value="SULFATASE_2"/>
    <property type="match status" value="1"/>
</dbReference>
<feature type="chain" id="PRO_5041727344" description="Sulfatase N-terminal domain-containing protein" evidence="6">
    <location>
        <begin position="19"/>
        <end position="490"/>
    </location>
</feature>
<dbReference type="Pfam" id="PF00884">
    <property type="entry name" value="Sulfatase"/>
    <property type="match status" value="1"/>
</dbReference>
<dbReference type="InterPro" id="IPR050738">
    <property type="entry name" value="Sulfatase"/>
</dbReference>
<keyword evidence="3" id="KW-0479">Metal-binding</keyword>
<dbReference type="PANTHER" id="PTHR42693">
    <property type="entry name" value="ARYLSULFATASE FAMILY MEMBER"/>
    <property type="match status" value="1"/>
</dbReference>
<dbReference type="InterPro" id="IPR017850">
    <property type="entry name" value="Alkaline_phosphatase_core_sf"/>
</dbReference>
<dbReference type="EMBL" id="VSWD01000009">
    <property type="protein sequence ID" value="KAK3093982.1"/>
    <property type="molecule type" value="Genomic_DNA"/>
</dbReference>
<dbReference type="FunFam" id="3.40.720.10:FF:000004">
    <property type="entry name" value="Arylsulfatase E"/>
    <property type="match status" value="1"/>
</dbReference>
<keyword evidence="5" id="KW-0106">Calcium</keyword>
<comment type="caution">
    <text evidence="8">The sequence shown here is derived from an EMBL/GenBank/DDBJ whole genome shotgun (WGS) entry which is preliminary data.</text>
</comment>
<evidence type="ECO:0000313" key="8">
    <source>
        <dbReference type="EMBL" id="KAK3093982.1"/>
    </source>
</evidence>
<dbReference type="Gene3D" id="3.30.1120.10">
    <property type="match status" value="1"/>
</dbReference>
<evidence type="ECO:0000259" key="7">
    <source>
        <dbReference type="Pfam" id="PF00884"/>
    </source>
</evidence>
<feature type="signal peptide" evidence="6">
    <location>
        <begin position="1"/>
        <end position="18"/>
    </location>
</feature>
<evidence type="ECO:0000256" key="2">
    <source>
        <dbReference type="ARBA" id="ARBA00008779"/>
    </source>
</evidence>
<dbReference type="GO" id="GO:0004065">
    <property type="term" value="F:arylsulfatase activity"/>
    <property type="evidence" value="ECO:0007669"/>
    <property type="project" value="TreeGrafter"/>
</dbReference>
<dbReference type="InterPro" id="IPR024607">
    <property type="entry name" value="Sulfatase_CS"/>
</dbReference>
<evidence type="ECO:0000313" key="9">
    <source>
        <dbReference type="Proteomes" id="UP001186944"/>
    </source>
</evidence>
<comment type="cofactor">
    <cofactor evidence="1">
        <name>Ca(2+)</name>
        <dbReference type="ChEBI" id="CHEBI:29108"/>
    </cofactor>
</comment>
<proteinExistence type="inferred from homology"/>
<keyword evidence="6" id="KW-0732">Signal</keyword>
<evidence type="ECO:0000256" key="1">
    <source>
        <dbReference type="ARBA" id="ARBA00001913"/>
    </source>
</evidence>
<accession>A0AA88XY02</accession>
<sequence length="490" mass="55022">MEILIALLALSAITNIQGNPLGFKPNIVILLADDLGYGDVGCYGNTTLRTPNIDALAQDGVKLTHHLAAESVCSPSRAAMLTGRYPIRAGLVATNRLRVNMFIANYVGLPDNETTIAELAKTVGYKTALIGKWHLGLSKEHYGDNKFHPMNQGFDYYYGHILTNMKDFSREGDRLETLHDRYTKEGVQFLEERSKDNNPFLLMMSYDHTHTAIRTSERFRGKSKHGRYGDAVEELDDGIGEIMTALDRFGFGRNTLVYMTSDNGAHLEESGVNGEVDGGSNGIFKGGKAHGAVDGGIRIPGIFRFPTVLPSNIVIDEPTMQLDTFTTFANLIGAELPKNVQIDGKDLMPLLKRKRSQTPHQFFYHYCGDILQAARYRPKSGNKVWKLVYETPDYLPGQNRCTFACMCFQSIKLEEPLLYEMVSDPGEENPVNLKDHMKIVQIIQEAVKKHKESIQPVPLMMTWYKGLWRPNMQPCCNFPYCNCKDPVHQS</sequence>
<evidence type="ECO:0000256" key="4">
    <source>
        <dbReference type="ARBA" id="ARBA00022801"/>
    </source>
</evidence>
<evidence type="ECO:0000256" key="3">
    <source>
        <dbReference type="ARBA" id="ARBA00022723"/>
    </source>
</evidence>
<name>A0AA88XY02_PINIB</name>
<evidence type="ECO:0000256" key="5">
    <source>
        <dbReference type="ARBA" id="ARBA00022837"/>
    </source>
</evidence>